<evidence type="ECO:0000256" key="1">
    <source>
        <dbReference type="SAM" id="Phobius"/>
    </source>
</evidence>
<protein>
    <submittedName>
        <fullName evidence="2">Unannotated protein</fullName>
    </submittedName>
</protein>
<accession>A0A6J6CPU0</accession>
<evidence type="ECO:0000313" key="2">
    <source>
        <dbReference type="EMBL" id="CAB4553246.1"/>
    </source>
</evidence>
<keyword evidence="1" id="KW-0812">Transmembrane</keyword>
<reference evidence="2" key="1">
    <citation type="submission" date="2020-05" db="EMBL/GenBank/DDBJ databases">
        <authorList>
            <person name="Chiriac C."/>
            <person name="Salcher M."/>
            <person name="Ghai R."/>
            <person name="Kavagutti S V."/>
        </authorList>
    </citation>
    <scope>NUCLEOTIDE SEQUENCE</scope>
</reference>
<organism evidence="2">
    <name type="scientific">freshwater metagenome</name>
    <dbReference type="NCBI Taxonomy" id="449393"/>
    <lineage>
        <taxon>unclassified sequences</taxon>
        <taxon>metagenomes</taxon>
        <taxon>ecological metagenomes</taxon>
    </lineage>
</organism>
<feature type="transmembrane region" description="Helical" evidence="1">
    <location>
        <begin position="30"/>
        <end position="52"/>
    </location>
</feature>
<dbReference type="EMBL" id="CAEZSV010000087">
    <property type="protein sequence ID" value="CAB4553246.1"/>
    <property type="molecule type" value="Genomic_DNA"/>
</dbReference>
<name>A0A6J6CPU0_9ZZZZ</name>
<sequence>MRKQKSLALLLLALIALLFASRNLSERLEVWSVVLALVALITVVALVLRPLFVRRGARRAGLPSRYERVSDPWRALDKGEDPTED</sequence>
<keyword evidence="1" id="KW-1133">Transmembrane helix</keyword>
<gene>
    <name evidence="2" type="ORF">UFOPK1506_00591</name>
</gene>
<proteinExistence type="predicted"/>
<dbReference type="AlphaFoldDB" id="A0A6J6CPU0"/>
<keyword evidence="1" id="KW-0472">Membrane</keyword>